<evidence type="ECO:0000256" key="3">
    <source>
        <dbReference type="ARBA" id="ARBA00022842"/>
    </source>
</evidence>
<dbReference type="OrthoDB" id="9788272at2"/>
<dbReference type="RefSeq" id="WP_104069210.1">
    <property type="nucleotide sequence ID" value="NZ_PRDS01000001.1"/>
</dbReference>
<proteinExistence type="predicted"/>
<keyword evidence="6" id="KW-1185">Reference proteome</keyword>
<dbReference type="SUPFAM" id="SSF53448">
    <property type="entry name" value="Nucleotide-diphospho-sugar transferases"/>
    <property type="match status" value="1"/>
</dbReference>
<keyword evidence="2 5" id="KW-0548">Nucleotidyltransferase</keyword>
<comment type="caution">
    <text evidence="5">The sequence shown here is derived from an EMBL/GenBank/DDBJ whole genome shotgun (WGS) entry which is preliminary data.</text>
</comment>
<name>A0A2S5JN81_9RHOB</name>
<dbReference type="InterPro" id="IPR029044">
    <property type="entry name" value="Nucleotide-diphossugar_trans"/>
</dbReference>
<evidence type="ECO:0000313" key="6">
    <source>
        <dbReference type="Proteomes" id="UP000239736"/>
    </source>
</evidence>
<evidence type="ECO:0000256" key="1">
    <source>
        <dbReference type="ARBA" id="ARBA00022679"/>
    </source>
</evidence>
<dbReference type="Proteomes" id="UP000239736">
    <property type="component" value="Unassembled WGS sequence"/>
</dbReference>
<feature type="domain" description="MobA-like NTP transferase" evidence="4">
    <location>
        <begin position="10"/>
        <end position="129"/>
    </location>
</feature>
<dbReference type="InterPro" id="IPR050065">
    <property type="entry name" value="GlmU-like"/>
</dbReference>
<dbReference type="GO" id="GO:0016779">
    <property type="term" value="F:nucleotidyltransferase activity"/>
    <property type="evidence" value="ECO:0007669"/>
    <property type="project" value="UniProtKB-KW"/>
</dbReference>
<evidence type="ECO:0000313" key="5">
    <source>
        <dbReference type="EMBL" id="PPB82695.1"/>
    </source>
</evidence>
<dbReference type="InterPro" id="IPR025877">
    <property type="entry name" value="MobA-like_NTP_Trfase"/>
</dbReference>
<keyword evidence="3" id="KW-0460">Magnesium</keyword>
<dbReference type="EMBL" id="PRDS01000001">
    <property type="protein sequence ID" value="PPB82695.1"/>
    <property type="molecule type" value="Genomic_DNA"/>
</dbReference>
<organism evidence="5 6">
    <name type="scientific">Albidovulum inexpectatum</name>
    <dbReference type="NCBI Taxonomy" id="196587"/>
    <lineage>
        <taxon>Bacteria</taxon>
        <taxon>Pseudomonadati</taxon>
        <taxon>Pseudomonadota</taxon>
        <taxon>Alphaproteobacteria</taxon>
        <taxon>Rhodobacterales</taxon>
        <taxon>Paracoccaceae</taxon>
        <taxon>Albidovulum</taxon>
    </lineage>
</organism>
<accession>A0A2S5JN81</accession>
<dbReference type="CDD" id="cd06422">
    <property type="entry name" value="NTP_transferase_like_1"/>
    <property type="match status" value="1"/>
</dbReference>
<evidence type="ECO:0000256" key="2">
    <source>
        <dbReference type="ARBA" id="ARBA00022695"/>
    </source>
</evidence>
<dbReference type="Gene3D" id="3.90.550.10">
    <property type="entry name" value="Spore Coat Polysaccharide Biosynthesis Protein SpsA, Chain A"/>
    <property type="match status" value="1"/>
</dbReference>
<gene>
    <name evidence="5" type="ORF">LV82_00634</name>
</gene>
<evidence type="ECO:0000259" key="4">
    <source>
        <dbReference type="Pfam" id="PF12804"/>
    </source>
</evidence>
<sequence>MPQTPHAVMLFAAGLGTRMGPLTADRPKPLVPVAGRALIDHALGLVDAAGIGRIVVNLHYRADQLRAHLAGRADIALSDESERLLETGGGLRQALPLLGPGPVFTLNTDAVWTGANPLAQLRAAWDPARMEALLLLIPRDNALGHAGQGDFDLGPDGRLRRGPGLVYTGAQIIRTETLPAIAEDVFSLNRLWDDMLARGTVFGCLHRGGWCDVGRPDCIPIAEAMLKGQGDVPTK</sequence>
<keyword evidence="1 5" id="KW-0808">Transferase</keyword>
<dbReference type="AlphaFoldDB" id="A0A2S5JN81"/>
<dbReference type="PANTHER" id="PTHR43584">
    <property type="entry name" value="NUCLEOTIDYL TRANSFERASE"/>
    <property type="match status" value="1"/>
</dbReference>
<reference evidence="5 6" key="1">
    <citation type="submission" date="2018-01" db="EMBL/GenBank/DDBJ databases">
        <title>Genomic Encyclopedia of Archaeal and Bacterial Type Strains, Phase II (KMG-II): from individual species to whole genera.</title>
        <authorList>
            <person name="Goeker M."/>
        </authorList>
    </citation>
    <scope>NUCLEOTIDE SEQUENCE [LARGE SCALE GENOMIC DNA]</scope>
    <source>
        <strain evidence="5 6">DSM 12048</strain>
    </source>
</reference>
<dbReference type="PANTHER" id="PTHR43584:SF8">
    <property type="entry name" value="N-ACETYLMURAMATE ALPHA-1-PHOSPHATE URIDYLYLTRANSFERASE"/>
    <property type="match status" value="1"/>
</dbReference>
<dbReference type="Pfam" id="PF12804">
    <property type="entry name" value="NTP_transf_3"/>
    <property type="match status" value="1"/>
</dbReference>
<protein>
    <submittedName>
        <fullName evidence="5">MurNAc alpha-1-phosphate uridylyltransferase</fullName>
    </submittedName>
</protein>